<feature type="compositionally biased region" description="Polar residues" evidence="6">
    <location>
        <begin position="1622"/>
        <end position="1634"/>
    </location>
</feature>
<dbReference type="SUPFAM" id="SSF50978">
    <property type="entry name" value="WD40 repeat-like"/>
    <property type="match status" value="4"/>
</dbReference>
<dbReference type="InterPro" id="IPR015943">
    <property type="entry name" value="WD40/YVTN_repeat-like_dom_sf"/>
</dbReference>
<feature type="repeat" description="WD" evidence="5">
    <location>
        <begin position="2239"/>
        <end position="2275"/>
    </location>
</feature>
<feature type="repeat" description="WD" evidence="5">
    <location>
        <begin position="871"/>
        <end position="904"/>
    </location>
</feature>
<protein>
    <recommendedName>
        <fullName evidence="7">EF-hand domain-containing protein</fullName>
    </recommendedName>
</protein>
<keyword evidence="9" id="KW-1185">Reference proteome</keyword>
<feature type="region of interest" description="Disordered" evidence="6">
    <location>
        <begin position="472"/>
        <end position="491"/>
    </location>
</feature>
<dbReference type="Pfam" id="PF00400">
    <property type="entry name" value="WD40"/>
    <property type="match status" value="1"/>
</dbReference>
<dbReference type="InterPro" id="IPR036322">
    <property type="entry name" value="WD40_repeat_dom_sf"/>
</dbReference>
<dbReference type="GO" id="GO:0005509">
    <property type="term" value="F:calcium ion binding"/>
    <property type="evidence" value="ECO:0007669"/>
    <property type="project" value="InterPro"/>
</dbReference>
<dbReference type="InterPro" id="IPR050630">
    <property type="entry name" value="WD_repeat_EMAP"/>
</dbReference>
<dbReference type="PANTHER" id="PTHR13720:SF33">
    <property type="entry name" value="HELP DOMAIN-CONTAINING PROTEIN"/>
    <property type="match status" value="1"/>
</dbReference>
<dbReference type="PROSITE" id="PS50222">
    <property type="entry name" value="EF_HAND_2"/>
    <property type="match status" value="1"/>
</dbReference>
<evidence type="ECO:0000256" key="4">
    <source>
        <dbReference type="ARBA" id="ARBA00022837"/>
    </source>
</evidence>
<dbReference type="Pfam" id="PF23414">
    <property type="entry name" value="Beta-prop_EML_2"/>
    <property type="match status" value="3"/>
</dbReference>
<feature type="region of interest" description="Disordered" evidence="6">
    <location>
        <begin position="904"/>
        <end position="935"/>
    </location>
</feature>
<dbReference type="Proteomes" id="UP001230188">
    <property type="component" value="Unassembled WGS sequence"/>
</dbReference>
<dbReference type="InterPro" id="IPR011047">
    <property type="entry name" value="Quinoprotein_ADH-like_sf"/>
</dbReference>
<keyword evidence="3" id="KW-0677">Repeat</keyword>
<gene>
    <name evidence="8" type="ORF">CTAYLR_001017</name>
</gene>
<evidence type="ECO:0000256" key="1">
    <source>
        <dbReference type="ARBA" id="ARBA00006489"/>
    </source>
</evidence>
<dbReference type="InterPro" id="IPR001680">
    <property type="entry name" value="WD40_rpt"/>
</dbReference>
<dbReference type="SUPFAM" id="SSF47473">
    <property type="entry name" value="EF-hand"/>
    <property type="match status" value="1"/>
</dbReference>
<comment type="caution">
    <text evidence="8">The sequence shown here is derived from an EMBL/GenBank/DDBJ whole genome shotgun (WGS) entry which is preliminary data.</text>
</comment>
<evidence type="ECO:0000313" key="9">
    <source>
        <dbReference type="Proteomes" id="UP001230188"/>
    </source>
</evidence>
<dbReference type="PANTHER" id="PTHR13720">
    <property type="entry name" value="WD-40 REPEAT PROTEIN"/>
    <property type="match status" value="1"/>
</dbReference>
<comment type="similarity">
    <text evidence="1">Belongs to the WD repeat EMAP family.</text>
</comment>
<evidence type="ECO:0000256" key="6">
    <source>
        <dbReference type="SAM" id="MobiDB-lite"/>
    </source>
</evidence>
<dbReference type="PROSITE" id="PS50082">
    <property type="entry name" value="WD_REPEATS_2"/>
    <property type="match status" value="2"/>
</dbReference>
<feature type="region of interest" description="Disordered" evidence="6">
    <location>
        <begin position="1657"/>
        <end position="1676"/>
    </location>
</feature>
<dbReference type="InterPro" id="IPR055442">
    <property type="entry name" value="Beta-prop_EML-like_2nd"/>
</dbReference>
<dbReference type="SUPFAM" id="SSF50998">
    <property type="entry name" value="Quinoprotein alcohol dehydrogenase-like"/>
    <property type="match status" value="1"/>
</dbReference>
<reference evidence="8" key="1">
    <citation type="submission" date="2023-01" db="EMBL/GenBank/DDBJ databases">
        <title>Metagenome sequencing of chrysophaentin producing Chrysophaeum taylorii.</title>
        <authorList>
            <person name="Davison J."/>
            <person name="Bewley C."/>
        </authorList>
    </citation>
    <scope>NUCLEOTIDE SEQUENCE</scope>
    <source>
        <strain evidence="8">NIES-1699</strain>
    </source>
</reference>
<keyword evidence="4" id="KW-0106">Calcium</keyword>
<dbReference type="PROSITE" id="PS00018">
    <property type="entry name" value="EF_HAND_1"/>
    <property type="match status" value="1"/>
</dbReference>
<dbReference type="Gene3D" id="2.130.10.10">
    <property type="entry name" value="YVTN repeat-like/Quinoprotein amine dehydrogenase"/>
    <property type="match status" value="6"/>
</dbReference>
<keyword evidence="2 5" id="KW-0853">WD repeat</keyword>
<dbReference type="InterPro" id="IPR005108">
    <property type="entry name" value="HELP"/>
</dbReference>
<dbReference type="InterPro" id="IPR011992">
    <property type="entry name" value="EF-hand-dom_pair"/>
</dbReference>
<dbReference type="Pfam" id="PF03451">
    <property type="entry name" value="HELP"/>
    <property type="match status" value="2"/>
</dbReference>
<evidence type="ECO:0000256" key="3">
    <source>
        <dbReference type="ARBA" id="ARBA00022737"/>
    </source>
</evidence>
<feature type="compositionally biased region" description="Acidic residues" evidence="6">
    <location>
        <begin position="906"/>
        <end position="927"/>
    </location>
</feature>
<evidence type="ECO:0000256" key="2">
    <source>
        <dbReference type="ARBA" id="ARBA00022574"/>
    </source>
</evidence>
<proteinExistence type="inferred from homology"/>
<evidence type="ECO:0000259" key="7">
    <source>
        <dbReference type="PROSITE" id="PS50222"/>
    </source>
</evidence>
<evidence type="ECO:0000313" key="8">
    <source>
        <dbReference type="EMBL" id="KAJ8604819.1"/>
    </source>
</evidence>
<dbReference type="Gene3D" id="1.10.238.10">
    <property type="entry name" value="EF-hand"/>
    <property type="match status" value="1"/>
</dbReference>
<dbReference type="InterPro" id="IPR018247">
    <property type="entry name" value="EF_Hand_1_Ca_BS"/>
</dbReference>
<feature type="region of interest" description="Disordered" evidence="6">
    <location>
        <begin position="1622"/>
        <end position="1647"/>
    </location>
</feature>
<dbReference type="GO" id="GO:0008017">
    <property type="term" value="F:microtubule binding"/>
    <property type="evidence" value="ECO:0007669"/>
    <property type="project" value="TreeGrafter"/>
</dbReference>
<dbReference type="PROSITE" id="PS50294">
    <property type="entry name" value="WD_REPEATS_REGION"/>
    <property type="match status" value="1"/>
</dbReference>
<dbReference type="InterPro" id="IPR002048">
    <property type="entry name" value="EF_hand_dom"/>
</dbReference>
<dbReference type="EMBL" id="JAQMWT010000322">
    <property type="protein sequence ID" value="KAJ8604819.1"/>
    <property type="molecule type" value="Genomic_DNA"/>
</dbReference>
<evidence type="ECO:0000256" key="5">
    <source>
        <dbReference type="PROSITE-ProRule" id="PRU00221"/>
    </source>
</evidence>
<accession>A0AAD7UH31</accession>
<dbReference type="SMART" id="SM00320">
    <property type="entry name" value="WD40"/>
    <property type="match status" value="20"/>
</dbReference>
<organism evidence="8 9">
    <name type="scientific">Chrysophaeum taylorii</name>
    <dbReference type="NCBI Taxonomy" id="2483200"/>
    <lineage>
        <taxon>Eukaryota</taxon>
        <taxon>Sar</taxon>
        <taxon>Stramenopiles</taxon>
        <taxon>Ochrophyta</taxon>
        <taxon>Pelagophyceae</taxon>
        <taxon>Pelagomonadales</taxon>
        <taxon>Pelagomonadaceae</taxon>
        <taxon>Chrysophaeum</taxon>
    </lineage>
</organism>
<sequence>MGQRIGKGYVVQAALPFLNLPRHAIDELWKRFSLDCEGWGLSPAQFVHVCGALRESMGLPVELAEKYYHNFFEVLDTDKNNVVDALELLATVAAISGMDTIEKIHFVFDLYDFSESGALVRDEVTLLLKSTVTGLCKISGGLAPDLATFETLAKLVIATDVPENGGIPPNCDKKVRRSTFVTYFVTNPTTSSWIAHFDDLAAAKQTTKLGPKFVGVNLPSRSPECAHFKAHRRLPVIQDNINKDIVDEAAIYARLAPSEESGFPVARPTRPDARVVLDWVYGYGAPGVRQNLFYTRSSIVFHAGEVGVVFSAATEEAKATQDFMTAHSDLITSLAVSSDGRRCATGEIGDRPKIVVWDPENAAAAAAGSIAVFVGYHSRAVVGIAFSRDGTLLASLDAEEPAPKLAVHHVASGTRAFGTRLAAGSIIHDVTWSLQNRAFATVGNAHMKVWIDSVAPDEKATRHYQPKNGVLLASKDQDDDDNNNNNNKVQQPKTHTVIVAAGARHLTMVSGSTDGELFVWRGRNCTSAQLGAHDATPVTALHSPVDANGRAFLVLSAGTNMKARVWRLVADETELEIAVQIDLLEVGITGMACAVCLHASGERCLIGTTSAEVHEVYALTENDETPVGKAVSPTNNEAPLHCGPGASLSCVAGCAATNQFVAGAVDGSLTLWDAQARALSRRDTSLPSPVSCAAFSPDGSQLALGLEKGSVQIMNVRDFNLADAVDVGATAIVDVKWSKTIFGAACGSVIELYEPGGSWEKKATCACPATVDVFDLAAADGLVQASCGGELVGFSTETGEAAAPAEMRDAKWETMTCGVAYALKGLRSSLRLPLVPKCASNESVVACADTFGSLHVLNYPCLDASSMSTSLAGHAPGIAALDFVSPSVLVTAGADGAVFAWSVEPRDDEPEDDGVVEDEADDVEDEASSSSAVVPYDPASDATLVEDSVRFDDKSDLFKILRRGDKTEALLALEQANNIETATNERLPNDELVLEWIHGYASDQHSNVRYTSTTGEIVYPAACAGLVYDKTTASQRRNLEHTDEITALATCDDIVATVQRGAPPKLLVWNAVTMRVLAALRLADNSRAASVVAFSPCGIFLAVAAQDDQHTIFVFEWGAGGGRAVSETPSGVGKVLALALSPTQRMLVGTVDGFAVWAEATSRNPTYKKGLFGKTAPRQAVFAAAYVEGIGVVGTANGGVYRLDDDAQRTLASGAKHHKGPVATLWSCAPRSTDDEADLISGVALISGGVDGKIKLYSAELDVKVEIDLARPDKYCLVKASVSSACFNADRRKLLVGTGGAEILEISTADETDINGGPLVTGHCAGKLGALAAHPVLPEIATAGDDMTLRTWSIGGARKQLRMLKLDDVSRAIAYSPNGHLIAVGLGSDLVATPHAGTVLVVSTLKPHLDVSRSLSGKTTAPIVVIHFSPDGDVLAAATNDGMIILYDCLKKFQVKAVCTAHTERVVAFDFKSDSTCLRSCSVSSETLVFDSKNGELVRESPSDDDHDLWGSWTTTVGTPVAGALLPLASANDLATSHRSAELIATGDDFGAVKLFKWPCFAPAAAAKTAFGHASRVASVRFMPNGLALASIGLDDRCLFQWRVERNGTHASGAVVETDAPLQQHSGEQQQQRTPPADEVPDAVDNNFDDQAWRGELAAPSEDPGPQRPPPTSPVRLEHVYGVPRRVHTLAYNALSDVVYAVGRVVVASEASSNTQRFLESCQSLVAAVMVDEGYGIVAEAASPAVRIFDATTMAPIADMPVQLRPPIVLCALKGRHCAAIGVGPGGVQSLAVWTSRSGAWRDAEPLALTPVALRKVTFLAVVPSPLYDVVAGGLGETGCPSLLCLKLVGRNIVSRRVVVDEVPRGFTCGACVVDCVVTGDVAGTLELWGQSNSADNNEDIASLKKETTAHAGPVRAAVCAGGERCVTAGADGWVKVWTPRDLEVTHAFSLEAPIFAVAADGGFARLAAVTACALHEIVVDSGAKCLRATGHQENPRVVAAASNNLVASCGDDGKLMLWSERALVTSLDLGFASRAAAWTPDGDILAVGTGNGDPVTDDDGRVVVYKLLDNHQGLEVVVKVHNARGFVTVLKYSPDAKVLALGAHDNILYLYTVQSETDYKLYAAFDKHAAPIASVDFSTNSNYLRSCSSKNKSRHKLLHCTVLGGDEVAAYDVKDVTWASETCLIGYATQAVHQGGLSSDVSVLARSDDHKSLAACTTRGDLCFYGYPAVEPHDPTHVLAHAATVTSIDYAPGGGSMFTAGADTLILEWVPNSA</sequence>
<feature type="domain" description="EF-hand" evidence="7">
    <location>
        <begin position="63"/>
        <end position="98"/>
    </location>
</feature>
<name>A0AAD7UH31_9STRA</name>